<organism evidence="2 3">
    <name type="scientific">Dermabacter vaginalis</name>
    <dbReference type="NCBI Taxonomy" id="1630135"/>
    <lineage>
        <taxon>Bacteria</taxon>
        <taxon>Bacillati</taxon>
        <taxon>Actinomycetota</taxon>
        <taxon>Actinomycetes</taxon>
        <taxon>Micrococcales</taxon>
        <taxon>Dermabacteraceae</taxon>
        <taxon>Dermabacter</taxon>
    </lineage>
</organism>
<evidence type="ECO:0000313" key="3">
    <source>
        <dbReference type="Proteomes" id="UP000323865"/>
    </source>
</evidence>
<sequence length="605" mass="66932">MRQESISATNDPLLYPWEPPSGSLLVHKIESSTSFKTSPLNPVKERRFGFANVRYNDDVWSFDSLAKLKHQPWAEFRHLVVAVGSNAAPSVMCNKFYQRNWNGSVFFPIVKARVTNMAIGYFASVAPRGYIAATPLRQRGAETIVWASWLTTDQLLALNSTEPGYSCREVSAKEFPLDIFSIAEDGNEVVAERPETFYVYDADQGYILDADTREPKILTTQSEIFAYFRELSKRSEYAKFAELFAREDREVQEGFTSPEAIAHFEQLLIEHDLRALPNLAADGAVVHASDGYTTYAKIPSLAPPEWEGSGRTPWLRVTSTRDELDRSRETKVVAHPSLRQEIGTHASVLTTYPSFRNNGELETRPGVIASVEYRDDLPEGTLEADQTVRESLGMGLGEYVQLAPAHVASNTVADAVCPTRYVTARVYTADHSNMETEIALVDALTLRLLGMKDGGRLVIEGSPHPDGQIPEVRVRAVAMSEEVQRRHGALTKSKTGLYANPTSHLGATSDLAPILLDKSLRNRLNLSATQLGVVRLRASRKSALADELRELILVLLIAFIGVLSVFSNPYLAGIVTVLVLLGAFGLTLVRVRGNIGAESRHSRQT</sequence>
<reference evidence="2 3" key="1">
    <citation type="submission" date="2019-09" db="EMBL/GenBank/DDBJ databases">
        <title>FDA dAtabase for Regulatory Grade micrObial Sequences (FDA-ARGOS): Supporting development and validation of Infectious Disease Dx tests.</title>
        <authorList>
            <person name="Sciortino C."/>
            <person name="Tallon L."/>
            <person name="Sadzewicz L."/>
            <person name="Vavikolanu K."/>
            <person name="Mehta A."/>
            <person name="Aluvathingal J."/>
            <person name="Nadendla S."/>
            <person name="Nandy P."/>
            <person name="Geyer C."/>
            <person name="Yan Y."/>
            <person name="Sichtig H."/>
        </authorList>
    </citation>
    <scope>NUCLEOTIDE SEQUENCE [LARGE SCALE GENOMIC DNA]</scope>
    <source>
        <strain evidence="2 3">FDAARGOS_640</strain>
    </source>
</reference>
<keyword evidence="1" id="KW-1133">Transmembrane helix</keyword>
<accession>A0ABX6A6C5</accession>
<protein>
    <submittedName>
        <fullName evidence="2">Uncharacterized protein</fullName>
    </submittedName>
</protein>
<gene>
    <name evidence="2" type="ORF">FOB48_08495</name>
</gene>
<name>A0ABX6A6C5_9MICO</name>
<dbReference type="EMBL" id="CP044108">
    <property type="protein sequence ID" value="QEU12338.1"/>
    <property type="molecule type" value="Genomic_DNA"/>
</dbReference>
<proteinExistence type="predicted"/>
<feature type="transmembrane region" description="Helical" evidence="1">
    <location>
        <begin position="572"/>
        <end position="591"/>
    </location>
</feature>
<keyword evidence="1" id="KW-0812">Transmembrane</keyword>
<evidence type="ECO:0000313" key="2">
    <source>
        <dbReference type="EMBL" id="QEU12338.1"/>
    </source>
</evidence>
<keyword evidence="1" id="KW-0472">Membrane</keyword>
<keyword evidence="3" id="KW-1185">Reference proteome</keyword>
<evidence type="ECO:0000256" key="1">
    <source>
        <dbReference type="SAM" id="Phobius"/>
    </source>
</evidence>
<dbReference type="RefSeq" id="WP_150333535.1">
    <property type="nucleotide sequence ID" value="NZ_CP044108.1"/>
</dbReference>
<dbReference type="Proteomes" id="UP000323865">
    <property type="component" value="Chromosome"/>
</dbReference>